<feature type="compositionally biased region" description="Low complexity" evidence="1">
    <location>
        <begin position="14"/>
        <end position="26"/>
    </location>
</feature>
<name>A0A2S3H1V9_9POAL</name>
<dbReference type="Proteomes" id="UP000243499">
    <property type="component" value="Chromosome 2"/>
</dbReference>
<dbReference type="AlphaFoldDB" id="A0A2S3H1V9"/>
<reference evidence="2" key="1">
    <citation type="submission" date="2018-04" db="EMBL/GenBank/DDBJ databases">
        <title>WGS assembly of Panicum hallii.</title>
        <authorList>
            <person name="Lovell J."/>
            <person name="Jenkins J."/>
            <person name="Lowry D."/>
            <person name="Mamidi S."/>
            <person name="Sreedasyam A."/>
            <person name="Weng X."/>
            <person name="Barry K."/>
            <person name="Bonette J."/>
            <person name="Campitelli B."/>
            <person name="Daum C."/>
            <person name="Gordon S."/>
            <person name="Gould B."/>
            <person name="Lipzen A."/>
            <person name="Macqueen A."/>
            <person name="Palacio-Mejia J."/>
            <person name="Plott C."/>
            <person name="Shakirov E."/>
            <person name="Shu S."/>
            <person name="Yoshinaga Y."/>
            <person name="Zane M."/>
            <person name="Rokhsar D."/>
            <person name="Grimwood J."/>
            <person name="Schmutz J."/>
            <person name="Juenger T."/>
        </authorList>
    </citation>
    <scope>NUCLEOTIDE SEQUENCE [LARGE SCALE GENOMIC DNA]</scope>
    <source>
        <strain evidence="2">FIL2</strain>
    </source>
</reference>
<sequence>MAMAKSCRPAMGQTSSPPSTSPVNSSICTVDCPSNGGRYRNPQLCSSTSHHEFKTDLNGGWRRPAATLSPTTVPAYGTLNRGFPIHTRSWWSPPPHTSVLAPRPRAHATN</sequence>
<dbReference type="Gramene" id="PAN13697">
    <property type="protein sequence ID" value="PAN13697"/>
    <property type="gene ID" value="PAHAL_2G358000"/>
</dbReference>
<proteinExistence type="predicted"/>
<evidence type="ECO:0000313" key="2">
    <source>
        <dbReference type="EMBL" id="PAN13697.1"/>
    </source>
</evidence>
<dbReference type="EMBL" id="CM008047">
    <property type="protein sequence ID" value="PAN13697.1"/>
    <property type="molecule type" value="Genomic_DNA"/>
</dbReference>
<protein>
    <submittedName>
        <fullName evidence="2">Uncharacterized protein</fullName>
    </submittedName>
</protein>
<feature type="region of interest" description="Disordered" evidence="1">
    <location>
        <begin position="88"/>
        <end position="110"/>
    </location>
</feature>
<feature type="region of interest" description="Disordered" evidence="1">
    <location>
        <begin position="1"/>
        <end position="26"/>
    </location>
</feature>
<organism evidence="2">
    <name type="scientific">Panicum hallii</name>
    <dbReference type="NCBI Taxonomy" id="206008"/>
    <lineage>
        <taxon>Eukaryota</taxon>
        <taxon>Viridiplantae</taxon>
        <taxon>Streptophyta</taxon>
        <taxon>Embryophyta</taxon>
        <taxon>Tracheophyta</taxon>
        <taxon>Spermatophyta</taxon>
        <taxon>Magnoliopsida</taxon>
        <taxon>Liliopsida</taxon>
        <taxon>Poales</taxon>
        <taxon>Poaceae</taxon>
        <taxon>PACMAD clade</taxon>
        <taxon>Panicoideae</taxon>
        <taxon>Panicodae</taxon>
        <taxon>Paniceae</taxon>
        <taxon>Panicinae</taxon>
        <taxon>Panicum</taxon>
        <taxon>Panicum sect. Panicum</taxon>
    </lineage>
</organism>
<gene>
    <name evidence="2" type="ORF">PAHAL_2G358000</name>
</gene>
<accession>A0A2S3H1V9</accession>
<evidence type="ECO:0000256" key="1">
    <source>
        <dbReference type="SAM" id="MobiDB-lite"/>
    </source>
</evidence>